<feature type="transmembrane region" description="Helical" evidence="1">
    <location>
        <begin position="47"/>
        <end position="66"/>
    </location>
</feature>
<dbReference type="InterPro" id="IPR002656">
    <property type="entry name" value="Acyl_transf_3_dom"/>
</dbReference>
<feature type="transmembrane region" description="Helical" evidence="1">
    <location>
        <begin position="12"/>
        <end position="27"/>
    </location>
</feature>
<reference evidence="3 4" key="1">
    <citation type="submission" date="2019-03" db="EMBL/GenBank/DDBJ databases">
        <title>Genomic Encyclopedia of Archaeal and Bacterial Type Strains, Phase II (KMG-II): from individual species to whole genera.</title>
        <authorList>
            <person name="Goeker M."/>
        </authorList>
    </citation>
    <scope>NUCLEOTIDE SEQUENCE [LARGE SCALE GENOMIC DNA]</scope>
    <source>
        <strain evidence="3 4">DSM 19034</strain>
    </source>
</reference>
<feature type="transmembrane region" description="Helical" evidence="1">
    <location>
        <begin position="164"/>
        <end position="182"/>
    </location>
</feature>
<comment type="caution">
    <text evidence="3">The sequence shown here is derived from an EMBL/GenBank/DDBJ whole genome shotgun (WGS) entry which is preliminary data.</text>
</comment>
<dbReference type="EMBL" id="SNWM01000002">
    <property type="protein sequence ID" value="TDO22521.1"/>
    <property type="molecule type" value="Genomic_DNA"/>
</dbReference>
<evidence type="ECO:0000313" key="4">
    <source>
        <dbReference type="Proteomes" id="UP000295499"/>
    </source>
</evidence>
<organism evidence="3 4">
    <name type="scientific">Pedobacter duraquae</name>
    <dbReference type="NCBI Taxonomy" id="425511"/>
    <lineage>
        <taxon>Bacteria</taxon>
        <taxon>Pseudomonadati</taxon>
        <taxon>Bacteroidota</taxon>
        <taxon>Sphingobacteriia</taxon>
        <taxon>Sphingobacteriales</taxon>
        <taxon>Sphingobacteriaceae</taxon>
        <taxon>Pedobacter</taxon>
    </lineage>
</organism>
<dbReference type="OrthoDB" id="290051at2"/>
<dbReference type="PANTHER" id="PTHR23028">
    <property type="entry name" value="ACETYLTRANSFERASE"/>
    <property type="match status" value="1"/>
</dbReference>
<proteinExistence type="predicted"/>
<dbReference type="RefSeq" id="WP_133553947.1">
    <property type="nucleotide sequence ID" value="NZ_SNWM01000002.1"/>
</dbReference>
<feature type="transmembrane region" description="Helical" evidence="1">
    <location>
        <begin position="287"/>
        <end position="306"/>
    </location>
</feature>
<keyword evidence="1" id="KW-0472">Membrane</keyword>
<feature type="transmembrane region" description="Helical" evidence="1">
    <location>
        <begin position="188"/>
        <end position="208"/>
    </location>
</feature>
<feature type="transmembrane region" description="Helical" evidence="1">
    <location>
        <begin position="139"/>
        <end position="157"/>
    </location>
</feature>
<evidence type="ECO:0000313" key="3">
    <source>
        <dbReference type="EMBL" id="TDO22521.1"/>
    </source>
</evidence>
<dbReference type="GO" id="GO:0000271">
    <property type="term" value="P:polysaccharide biosynthetic process"/>
    <property type="evidence" value="ECO:0007669"/>
    <property type="project" value="TreeGrafter"/>
</dbReference>
<gene>
    <name evidence="3" type="ORF">CLV32_1496</name>
</gene>
<dbReference type="Pfam" id="PF01757">
    <property type="entry name" value="Acyl_transf_3"/>
    <property type="match status" value="1"/>
</dbReference>
<keyword evidence="4" id="KW-1185">Reference proteome</keyword>
<keyword evidence="1" id="KW-0812">Transmembrane</keyword>
<feature type="transmembrane region" description="Helical" evidence="1">
    <location>
        <begin position="220"/>
        <end position="238"/>
    </location>
</feature>
<feature type="transmembrane region" description="Helical" evidence="1">
    <location>
        <begin position="244"/>
        <end position="266"/>
    </location>
</feature>
<evidence type="ECO:0000259" key="2">
    <source>
        <dbReference type="Pfam" id="PF01757"/>
    </source>
</evidence>
<feature type="transmembrane region" description="Helical" evidence="1">
    <location>
        <begin position="87"/>
        <end position="105"/>
    </location>
</feature>
<sequence>MHLKYYKELDGVRGFAALMVIFFHIAQDTDNSSLLLKFLHKPGSFGQTGVTLFFVLSGFLITRILLEAKLTGNYFSNFYIRRSLRIFPLYYLGLIVYLVAQPYFVNGHTTKFQHNWYYWVYLQNIAQTFNWDIKGPSHFWSLAVEEHFYLVWPIIVYYTANKNLLKVLVIIFVVSMLTKIGLSHYGYGSFYFTFTNMDCLGFGAFAALNHIYKWINVKHLLYLAPTALVLLVVNWWVLGGQGNNNIYVFKLPLISLLYMMMIILLTEKDTILNGFFRLKFLRFTGKISYGLYVYHPLCIGFAMSHFKTNDFVFTFILIITSTYLLSYLSYYSFEIWFIKLKDRFTKVQLVHNPNLPENNTSIQSH</sequence>
<dbReference type="GO" id="GO:0016020">
    <property type="term" value="C:membrane"/>
    <property type="evidence" value="ECO:0007669"/>
    <property type="project" value="TreeGrafter"/>
</dbReference>
<dbReference type="InterPro" id="IPR050879">
    <property type="entry name" value="Acyltransferase_3"/>
</dbReference>
<dbReference type="Proteomes" id="UP000295499">
    <property type="component" value="Unassembled WGS sequence"/>
</dbReference>
<evidence type="ECO:0000256" key="1">
    <source>
        <dbReference type="SAM" id="Phobius"/>
    </source>
</evidence>
<dbReference type="GO" id="GO:0016747">
    <property type="term" value="F:acyltransferase activity, transferring groups other than amino-acyl groups"/>
    <property type="evidence" value="ECO:0007669"/>
    <property type="project" value="InterPro"/>
</dbReference>
<dbReference type="PANTHER" id="PTHR23028:SF53">
    <property type="entry name" value="ACYL_TRANSF_3 DOMAIN-CONTAINING PROTEIN"/>
    <property type="match status" value="1"/>
</dbReference>
<name>A0A4R6IKG7_9SPHI</name>
<accession>A0A4R6IKG7</accession>
<protein>
    <submittedName>
        <fullName evidence="3">Peptidoglycan/LPS O-acetylase OafA/YrhL</fullName>
    </submittedName>
</protein>
<feature type="domain" description="Acyltransferase 3" evidence="2">
    <location>
        <begin position="7"/>
        <end position="330"/>
    </location>
</feature>
<keyword evidence="1" id="KW-1133">Transmembrane helix</keyword>
<feature type="transmembrane region" description="Helical" evidence="1">
    <location>
        <begin position="312"/>
        <end position="333"/>
    </location>
</feature>
<dbReference type="AlphaFoldDB" id="A0A4R6IKG7"/>